<feature type="domain" description="Mechanosensitive ion channel MscS" evidence="8">
    <location>
        <begin position="101"/>
        <end position="166"/>
    </location>
</feature>
<dbReference type="PANTHER" id="PTHR30221:SF1">
    <property type="entry name" value="SMALL-CONDUCTANCE MECHANOSENSITIVE CHANNEL"/>
    <property type="match status" value="1"/>
</dbReference>
<gene>
    <name evidence="11" type="ORF">SAMN04487834_100267</name>
</gene>
<dbReference type="OrthoDB" id="9809206at2"/>
<dbReference type="GO" id="GO:0008381">
    <property type="term" value="F:mechanosensitive monoatomic ion channel activity"/>
    <property type="evidence" value="ECO:0007669"/>
    <property type="project" value="InterPro"/>
</dbReference>
<keyword evidence="6 7" id="KW-0472">Membrane</keyword>
<dbReference type="Gene3D" id="2.30.30.60">
    <property type="match status" value="1"/>
</dbReference>
<feature type="domain" description="Mechanosensitive ion channel MscS C-terminal" evidence="9">
    <location>
        <begin position="173"/>
        <end position="254"/>
    </location>
</feature>
<keyword evidence="12" id="KW-1185">Reference proteome</keyword>
<evidence type="ECO:0000259" key="10">
    <source>
        <dbReference type="Pfam" id="PF21088"/>
    </source>
</evidence>
<dbReference type="InterPro" id="IPR049142">
    <property type="entry name" value="MS_channel_1st"/>
</dbReference>
<name>A0A1H6QJP9_9FIRM</name>
<evidence type="ECO:0000313" key="11">
    <source>
        <dbReference type="EMBL" id="SEI39690.1"/>
    </source>
</evidence>
<dbReference type="Gene3D" id="1.10.287.1260">
    <property type="match status" value="1"/>
</dbReference>
<dbReference type="SUPFAM" id="SSF82861">
    <property type="entry name" value="Mechanosensitive channel protein MscS (YggB), transmembrane region"/>
    <property type="match status" value="1"/>
</dbReference>
<dbReference type="Pfam" id="PF00924">
    <property type="entry name" value="MS_channel_2nd"/>
    <property type="match status" value="1"/>
</dbReference>
<dbReference type="STRING" id="322505.SAMN04487836_1108"/>
<dbReference type="InterPro" id="IPR023408">
    <property type="entry name" value="MscS_beta-dom_sf"/>
</dbReference>
<dbReference type="Pfam" id="PF21082">
    <property type="entry name" value="MS_channel_3rd"/>
    <property type="match status" value="1"/>
</dbReference>
<dbReference type="InterPro" id="IPR011014">
    <property type="entry name" value="MscS_channel_TM-2"/>
</dbReference>
<dbReference type="Gene3D" id="3.30.70.100">
    <property type="match status" value="1"/>
</dbReference>
<dbReference type="InterPro" id="IPR045275">
    <property type="entry name" value="MscS_archaea/bacteria_type"/>
</dbReference>
<dbReference type="SUPFAM" id="SSF50182">
    <property type="entry name" value="Sm-like ribonucleoproteins"/>
    <property type="match status" value="1"/>
</dbReference>
<evidence type="ECO:0000256" key="1">
    <source>
        <dbReference type="ARBA" id="ARBA00004651"/>
    </source>
</evidence>
<comment type="similarity">
    <text evidence="2">Belongs to the MscS (TC 1.A.23) family.</text>
</comment>
<dbReference type="eggNOG" id="COG3264">
    <property type="taxonomic scope" value="Bacteria"/>
</dbReference>
<evidence type="ECO:0000256" key="2">
    <source>
        <dbReference type="ARBA" id="ARBA00008017"/>
    </source>
</evidence>
<dbReference type="InterPro" id="IPR010920">
    <property type="entry name" value="LSM_dom_sf"/>
</dbReference>
<keyword evidence="4 7" id="KW-0812">Transmembrane</keyword>
<dbReference type="EMBL" id="FNYK01000002">
    <property type="protein sequence ID" value="SEI39690.1"/>
    <property type="molecule type" value="Genomic_DNA"/>
</dbReference>
<dbReference type="PANTHER" id="PTHR30221">
    <property type="entry name" value="SMALL-CONDUCTANCE MECHANOSENSITIVE CHANNEL"/>
    <property type="match status" value="1"/>
</dbReference>
<dbReference type="InterPro" id="IPR049278">
    <property type="entry name" value="MS_channel_C"/>
</dbReference>
<dbReference type="InterPro" id="IPR008910">
    <property type="entry name" value="MSC_TM_helix"/>
</dbReference>
<dbReference type="InterPro" id="IPR006685">
    <property type="entry name" value="MscS_channel_2nd"/>
</dbReference>
<comment type="subcellular location">
    <subcellularLocation>
        <location evidence="1">Cell membrane</location>
        <topology evidence="1">Multi-pass membrane protein</topology>
    </subcellularLocation>
</comment>
<dbReference type="InterPro" id="IPR011066">
    <property type="entry name" value="MscS_channel_C_sf"/>
</dbReference>
<feature type="transmembrane region" description="Helical" evidence="7">
    <location>
        <begin position="15"/>
        <end position="31"/>
    </location>
</feature>
<reference evidence="12" key="1">
    <citation type="submission" date="2016-10" db="EMBL/GenBank/DDBJ databases">
        <authorList>
            <person name="Varghese N."/>
            <person name="Submissions S."/>
        </authorList>
    </citation>
    <scope>NUCLEOTIDE SEQUENCE [LARGE SCALE GENOMIC DNA]</scope>
    <source>
        <strain evidence="12">DSM 20406</strain>
    </source>
</reference>
<evidence type="ECO:0000256" key="7">
    <source>
        <dbReference type="SAM" id="Phobius"/>
    </source>
</evidence>
<dbReference type="Pfam" id="PF21088">
    <property type="entry name" value="MS_channel_1st"/>
    <property type="match status" value="1"/>
</dbReference>
<sequence>MEILEKFLDRYGDNLERLVSALLILLIGYWVSKAIRKIIMAYIERSNHDEIVLNFFHTIIKVVFTIIIILTALSTLGVDMTSLVAMFTAAAAAIALAVKETLSELIDGIMILFAKPFSKGDLIEVSGTVGKVQEISLFYTYMLTVENEKIIIPNSTVARNIIINYSSSDARRIDLDFDVAYESDIDEVKKIIYMVAKNHPLTLDIKPMVVVKEYKESSVTFLLRAWATPENWEKCKFSMLEAIKKALDEKGIEIPYPQLDVHIKDTKVDIS</sequence>
<dbReference type="Proteomes" id="UP000183028">
    <property type="component" value="Unassembled WGS sequence"/>
</dbReference>
<evidence type="ECO:0000259" key="9">
    <source>
        <dbReference type="Pfam" id="PF21082"/>
    </source>
</evidence>
<evidence type="ECO:0000256" key="3">
    <source>
        <dbReference type="ARBA" id="ARBA00022475"/>
    </source>
</evidence>
<dbReference type="Pfam" id="PF05552">
    <property type="entry name" value="MS_channel_1st_1"/>
    <property type="match status" value="1"/>
</dbReference>
<feature type="transmembrane region" description="Helical" evidence="7">
    <location>
        <begin position="51"/>
        <end position="74"/>
    </location>
</feature>
<proteinExistence type="inferred from homology"/>
<evidence type="ECO:0000256" key="4">
    <source>
        <dbReference type="ARBA" id="ARBA00022692"/>
    </source>
</evidence>
<accession>A0A1H6QJP9</accession>
<evidence type="ECO:0000256" key="6">
    <source>
        <dbReference type="ARBA" id="ARBA00023136"/>
    </source>
</evidence>
<organism evidence="11 12">
    <name type="scientific">Sharpea azabuensis</name>
    <dbReference type="NCBI Taxonomy" id="322505"/>
    <lineage>
        <taxon>Bacteria</taxon>
        <taxon>Bacillati</taxon>
        <taxon>Bacillota</taxon>
        <taxon>Erysipelotrichia</taxon>
        <taxon>Erysipelotrichales</taxon>
        <taxon>Coprobacillaceae</taxon>
        <taxon>Sharpea</taxon>
    </lineage>
</organism>
<dbReference type="GO" id="GO:0005886">
    <property type="term" value="C:plasma membrane"/>
    <property type="evidence" value="ECO:0007669"/>
    <property type="project" value="UniProtKB-SubCell"/>
</dbReference>
<evidence type="ECO:0000259" key="8">
    <source>
        <dbReference type="Pfam" id="PF00924"/>
    </source>
</evidence>
<keyword evidence="5 7" id="KW-1133">Transmembrane helix</keyword>
<evidence type="ECO:0000256" key="5">
    <source>
        <dbReference type="ARBA" id="ARBA00022989"/>
    </source>
</evidence>
<feature type="domain" description="Mechanosensitive ion channel transmembrane helices 2/3" evidence="10">
    <location>
        <begin position="58"/>
        <end position="99"/>
    </location>
</feature>
<keyword evidence="3" id="KW-1003">Cell membrane</keyword>
<protein>
    <submittedName>
        <fullName evidence="11">Small conductance mechanosensitive channel</fullName>
    </submittedName>
</protein>
<dbReference type="SUPFAM" id="SSF82689">
    <property type="entry name" value="Mechanosensitive channel protein MscS (YggB), C-terminal domain"/>
    <property type="match status" value="1"/>
</dbReference>
<evidence type="ECO:0000313" key="12">
    <source>
        <dbReference type="Proteomes" id="UP000183028"/>
    </source>
</evidence>
<dbReference type="RefSeq" id="WP_074731130.1">
    <property type="nucleotide sequence ID" value="NZ_CACVPP010000019.1"/>
</dbReference>
<dbReference type="AlphaFoldDB" id="A0A1H6QJP9"/>